<dbReference type="PANTHER" id="PTHR31792:SF3">
    <property type="entry name" value="VACUOLAR ATPASE ASSEMBLY INTEGRAL MEMBRANE PROTEIN VMA21"/>
    <property type="match status" value="1"/>
</dbReference>
<evidence type="ECO:0000313" key="7">
    <source>
        <dbReference type="EMBL" id="KAK2184622.1"/>
    </source>
</evidence>
<dbReference type="InterPro" id="IPR019013">
    <property type="entry name" value="Vma21"/>
</dbReference>
<comment type="caution">
    <text evidence="7">The sequence shown here is derived from an EMBL/GenBank/DDBJ whole genome shotgun (WGS) entry which is preliminary data.</text>
</comment>
<keyword evidence="5" id="KW-0968">Cytoplasmic vesicle</keyword>
<keyword evidence="8" id="KW-1185">Reference proteome</keyword>
<organism evidence="7 8">
    <name type="scientific">Ridgeia piscesae</name>
    <name type="common">Tubeworm</name>
    <dbReference type="NCBI Taxonomy" id="27915"/>
    <lineage>
        <taxon>Eukaryota</taxon>
        <taxon>Metazoa</taxon>
        <taxon>Spiralia</taxon>
        <taxon>Lophotrochozoa</taxon>
        <taxon>Annelida</taxon>
        <taxon>Polychaeta</taxon>
        <taxon>Sedentaria</taxon>
        <taxon>Canalipalpata</taxon>
        <taxon>Sabellida</taxon>
        <taxon>Siboglinidae</taxon>
        <taxon>Ridgeia</taxon>
    </lineage>
</organism>
<keyword evidence="2" id="KW-0256">Endoplasmic reticulum</keyword>
<evidence type="ECO:0008006" key="9">
    <source>
        <dbReference type="Google" id="ProtNLM"/>
    </source>
</evidence>
<accession>A0AAD9UCP9</accession>
<feature type="transmembrane region" description="Helical" evidence="6">
    <location>
        <begin position="18"/>
        <end position="41"/>
    </location>
</feature>
<evidence type="ECO:0000313" key="8">
    <source>
        <dbReference type="Proteomes" id="UP001209878"/>
    </source>
</evidence>
<keyword evidence="3 6" id="KW-1133">Transmembrane helix</keyword>
<dbReference type="PANTHER" id="PTHR31792">
    <property type="entry name" value="VACUOLAR ATPASE ASSEMBLY INTEGRAL MEMBRANE PROTEIN VMA21"/>
    <property type="match status" value="1"/>
</dbReference>
<dbReference type="GO" id="GO:0031410">
    <property type="term" value="C:cytoplasmic vesicle"/>
    <property type="evidence" value="ECO:0007669"/>
    <property type="project" value="UniProtKB-KW"/>
</dbReference>
<name>A0AAD9UCP9_RIDPI</name>
<dbReference type="Pfam" id="PF09446">
    <property type="entry name" value="VMA21"/>
    <property type="match status" value="1"/>
</dbReference>
<dbReference type="EMBL" id="JAODUO010000259">
    <property type="protein sequence ID" value="KAK2184622.1"/>
    <property type="molecule type" value="Genomic_DNA"/>
</dbReference>
<dbReference type="GO" id="GO:0070072">
    <property type="term" value="P:vacuolar proton-transporting V-type ATPase complex assembly"/>
    <property type="evidence" value="ECO:0007669"/>
    <property type="project" value="InterPro"/>
</dbReference>
<dbReference type="Proteomes" id="UP001209878">
    <property type="component" value="Unassembled WGS sequence"/>
</dbReference>
<evidence type="ECO:0000256" key="3">
    <source>
        <dbReference type="ARBA" id="ARBA00022989"/>
    </source>
</evidence>
<feature type="non-terminal residue" evidence="7">
    <location>
        <position position="88"/>
    </location>
</feature>
<evidence type="ECO:0000256" key="4">
    <source>
        <dbReference type="ARBA" id="ARBA00023136"/>
    </source>
</evidence>
<evidence type="ECO:0000256" key="6">
    <source>
        <dbReference type="SAM" id="Phobius"/>
    </source>
</evidence>
<proteinExistence type="predicted"/>
<keyword evidence="4 6" id="KW-0472">Membrane</keyword>
<dbReference type="GO" id="GO:0005789">
    <property type="term" value="C:endoplasmic reticulum membrane"/>
    <property type="evidence" value="ECO:0007669"/>
    <property type="project" value="TreeGrafter"/>
</dbReference>
<evidence type="ECO:0000256" key="2">
    <source>
        <dbReference type="ARBA" id="ARBA00022824"/>
    </source>
</evidence>
<sequence>VVYRQINSSATSSALKKLLFFSLLIIIAPITCYFSSKSLFFEGVLGLTSLNSYFYAAIFSIVVLHVVLAMFVYVAWSDNLKVTPYKTD</sequence>
<evidence type="ECO:0000256" key="5">
    <source>
        <dbReference type="ARBA" id="ARBA00023329"/>
    </source>
</evidence>
<feature type="transmembrane region" description="Helical" evidence="6">
    <location>
        <begin position="53"/>
        <end position="76"/>
    </location>
</feature>
<dbReference type="AlphaFoldDB" id="A0AAD9UCP9"/>
<evidence type="ECO:0000256" key="1">
    <source>
        <dbReference type="ARBA" id="ARBA00022692"/>
    </source>
</evidence>
<protein>
    <recommendedName>
        <fullName evidence="9">Vacuolar ATPase assembly integral membrane protein VMA21</fullName>
    </recommendedName>
</protein>
<reference evidence="7" key="1">
    <citation type="journal article" date="2023" name="Mol. Biol. Evol.">
        <title>Third-Generation Sequencing Reveals the Adaptive Role of the Epigenome in Three Deep-Sea Polychaetes.</title>
        <authorList>
            <person name="Perez M."/>
            <person name="Aroh O."/>
            <person name="Sun Y."/>
            <person name="Lan Y."/>
            <person name="Juniper S.K."/>
            <person name="Young C.R."/>
            <person name="Angers B."/>
            <person name="Qian P.Y."/>
        </authorList>
    </citation>
    <scope>NUCLEOTIDE SEQUENCE</scope>
    <source>
        <strain evidence="7">R07B-5</strain>
    </source>
</reference>
<keyword evidence="1 6" id="KW-0812">Transmembrane</keyword>
<gene>
    <name evidence="7" type="ORF">NP493_258g06018</name>
</gene>